<dbReference type="SUPFAM" id="SSF81321">
    <property type="entry name" value="Family A G protein-coupled receptor-like"/>
    <property type="match status" value="1"/>
</dbReference>
<dbReference type="GO" id="GO:0004984">
    <property type="term" value="F:olfactory receptor activity"/>
    <property type="evidence" value="ECO:0007669"/>
    <property type="project" value="InterPro"/>
</dbReference>
<dbReference type="InterPro" id="IPR017452">
    <property type="entry name" value="GPCR_Rhodpsn_7TM"/>
</dbReference>
<evidence type="ECO:0000256" key="3">
    <source>
        <dbReference type="ARBA" id="ARBA00022475"/>
    </source>
</evidence>
<keyword evidence="7 12" id="KW-1133">Transmembrane helix</keyword>
<dbReference type="PROSITE" id="PS50262">
    <property type="entry name" value="G_PROTEIN_RECEP_F1_2"/>
    <property type="match status" value="1"/>
</dbReference>
<dbReference type="GO" id="GO:0004930">
    <property type="term" value="F:G protein-coupled receptor activity"/>
    <property type="evidence" value="ECO:0007669"/>
    <property type="project" value="UniProtKB-KW"/>
</dbReference>
<keyword evidence="15" id="KW-1185">Reference proteome</keyword>
<evidence type="ECO:0000256" key="8">
    <source>
        <dbReference type="ARBA" id="ARBA00023040"/>
    </source>
</evidence>
<feature type="transmembrane region" description="Helical" evidence="12">
    <location>
        <begin position="195"/>
        <end position="217"/>
    </location>
</feature>
<evidence type="ECO:0000256" key="4">
    <source>
        <dbReference type="ARBA" id="ARBA00022606"/>
    </source>
</evidence>
<keyword evidence="8" id="KW-0297">G-protein coupled receptor</keyword>
<dbReference type="Ensembl" id="ENSMSIT00000038848.1">
    <property type="protein sequence ID" value="ENSMSIP00000030813.1"/>
    <property type="gene ID" value="ENSMSIG00000025823.1"/>
</dbReference>
<feature type="transmembrane region" description="Helical" evidence="12">
    <location>
        <begin position="270"/>
        <end position="291"/>
    </location>
</feature>
<sequence length="330" mass="37403">MNNSTLVTEFLLEVFAESCELRILLSVLFLLVYLGSLFGNLIIIIVTTVDQTLNTPMYFFLRNLSIVDMCYVSVTVPNACFNSLTGQRNISVTGCAAQIFFVFFCACVEMFFLTIMAQDRYVAICKPLLYPVIMNHQFCVQMTLASLHSSLIIASVHTFKTFQLSFCHSNVVPQFFCDIPSLLKLSCSDTFNNKLLMLISAIIIGCSCFTFIAVSYFRILSTVLKVPVKGERGKAFSTCVPHIVVVSVFLSSSTYVYLRPPVATLEVVKEMALSVSYTIVPPFLNPIIYSLRNRQIKEAVKKVILRISLVFEYKRNEYLLEFSRVRKLRK</sequence>
<dbReference type="InterPro" id="IPR050516">
    <property type="entry name" value="Olfactory_GPCR"/>
</dbReference>
<dbReference type="InterPro" id="IPR000725">
    <property type="entry name" value="Olfact_rcpt"/>
</dbReference>
<keyword evidence="6" id="KW-0552">Olfaction</keyword>
<dbReference type="Proteomes" id="UP000694415">
    <property type="component" value="Unplaced"/>
</dbReference>
<evidence type="ECO:0000313" key="15">
    <source>
        <dbReference type="Proteomes" id="UP000694415"/>
    </source>
</evidence>
<evidence type="ECO:0000256" key="12">
    <source>
        <dbReference type="SAM" id="Phobius"/>
    </source>
</evidence>
<keyword evidence="3" id="KW-1003">Cell membrane</keyword>
<dbReference type="PANTHER" id="PTHR26452">
    <property type="entry name" value="OLFACTORY RECEPTOR"/>
    <property type="match status" value="1"/>
</dbReference>
<feature type="transmembrane region" description="Helical" evidence="12">
    <location>
        <begin position="59"/>
        <end position="76"/>
    </location>
</feature>
<keyword evidence="5 12" id="KW-0812">Transmembrane</keyword>
<dbReference type="Gene3D" id="1.20.1070.10">
    <property type="entry name" value="Rhodopsin 7-helix transmembrane proteins"/>
    <property type="match status" value="1"/>
</dbReference>
<evidence type="ECO:0000313" key="14">
    <source>
        <dbReference type="Ensembl" id="ENSMSIP00000030813.1"/>
    </source>
</evidence>
<name>A0A8C6I5M6_MUSSI</name>
<reference evidence="14" key="2">
    <citation type="submission" date="2025-09" db="UniProtKB">
        <authorList>
            <consortium name="Ensembl"/>
        </authorList>
    </citation>
    <scope>IDENTIFICATION</scope>
</reference>
<dbReference type="PRINTS" id="PR00237">
    <property type="entry name" value="GPCRRHODOPSN"/>
</dbReference>
<feature type="transmembrane region" description="Helical" evidence="12">
    <location>
        <begin position="96"/>
        <end position="117"/>
    </location>
</feature>
<keyword evidence="4" id="KW-0716">Sensory transduction</keyword>
<dbReference type="AlphaFoldDB" id="A0A8C6I5M6"/>
<evidence type="ECO:0000256" key="1">
    <source>
        <dbReference type="ARBA" id="ARBA00002936"/>
    </source>
</evidence>
<dbReference type="PRINTS" id="PR00245">
    <property type="entry name" value="OLFACTORYR"/>
</dbReference>
<feature type="transmembrane region" description="Helical" evidence="12">
    <location>
        <begin position="26"/>
        <end position="47"/>
    </location>
</feature>
<reference evidence="14" key="1">
    <citation type="submission" date="2025-08" db="UniProtKB">
        <authorList>
            <consortium name="Ensembl"/>
        </authorList>
    </citation>
    <scope>IDENTIFICATION</scope>
</reference>
<dbReference type="GO" id="GO:0005886">
    <property type="term" value="C:plasma membrane"/>
    <property type="evidence" value="ECO:0007669"/>
    <property type="project" value="UniProtKB-SubCell"/>
</dbReference>
<evidence type="ECO:0000259" key="13">
    <source>
        <dbReference type="PROSITE" id="PS50262"/>
    </source>
</evidence>
<evidence type="ECO:0000256" key="9">
    <source>
        <dbReference type="ARBA" id="ARBA00023136"/>
    </source>
</evidence>
<evidence type="ECO:0000256" key="2">
    <source>
        <dbReference type="ARBA" id="ARBA00004651"/>
    </source>
</evidence>
<evidence type="ECO:0000256" key="7">
    <source>
        <dbReference type="ARBA" id="ARBA00022989"/>
    </source>
</evidence>
<dbReference type="InterPro" id="IPR000276">
    <property type="entry name" value="GPCR_Rhodpsn"/>
</dbReference>
<protein>
    <submittedName>
        <fullName evidence="14">Olfactory receptor family 14 subfamily C member 43</fullName>
    </submittedName>
</protein>
<evidence type="ECO:0000256" key="11">
    <source>
        <dbReference type="ARBA" id="ARBA00023224"/>
    </source>
</evidence>
<evidence type="ECO:0000256" key="10">
    <source>
        <dbReference type="ARBA" id="ARBA00023170"/>
    </source>
</evidence>
<accession>A0A8C6I5M6</accession>
<dbReference type="GeneTree" id="ENSGT01140000282578"/>
<evidence type="ECO:0000256" key="6">
    <source>
        <dbReference type="ARBA" id="ARBA00022725"/>
    </source>
</evidence>
<dbReference type="CDD" id="cd15227">
    <property type="entry name" value="7tmA_OR14-like"/>
    <property type="match status" value="1"/>
</dbReference>
<proteinExistence type="predicted"/>
<comment type="function">
    <text evidence="1">Odorant receptor.</text>
</comment>
<feature type="domain" description="G-protein coupled receptors family 1 profile" evidence="13">
    <location>
        <begin position="39"/>
        <end position="289"/>
    </location>
</feature>
<keyword evidence="9 12" id="KW-0472">Membrane</keyword>
<keyword evidence="10" id="KW-0675">Receptor</keyword>
<keyword evidence="11" id="KW-0807">Transducer</keyword>
<dbReference type="Pfam" id="PF13853">
    <property type="entry name" value="7tm_4"/>
    <property type="match status" value="1"/>
</dbReference>
<comment type="subcellular location">
    <subcellularLocation>
        <location evidence="2">Cell membrane</location>
        <topology evidence="2">Multi-pass membrane protein</topology>
    </subcellularLocation>
</comment>
<feature type="transmembrane region" description="Helical" evidence="12">
    <location>
        <begin position="238"/>
        <end position="258"/>
    </location>
</feature>
<organism evidence="14 15">
    <name type="scientific">Mus spicilegus</name>
    <name type="common">Mound-building mouse</name>
    <dbReference type="NCBI Taxonomy" id="10103"/>
    <lineage>
        <taxon>Eukaryota</taxon>
        <taxon>Metazoa</taxon>
        <taxon>Chordata</taxon>
        <taxon>Craniata</taxon>
        <taxon>Vertebrata</taxon>
        <taxon>Euteleostomi</taxon>
        <taxon>Mammalia</taxon>
        <taxon>Eutheria</taxon>
        <taxon>Euarchontoglires</taxon>
        <taxon>Glires</taxon>
        <taxon>Rodentia</taxon>
        <taxon>Myomorpha</taxon>
        <taxon>Muroidea</taxon>
        <taxon>Muridae</taxon>
        <taxon>Murinae</taxon>
        <taxon>Mus</taxon>
        <taxon>Mus</taxon>
    </lineage>
</organism>
<evidence type="ECO:0000256" key="5">
    <source>
        <dbReference type="ARBA" id="ARBA00022692"/>
    </source>
</evidence>
<dbReference type="FunFam" id="1.20.1070.10:FF:000037">
    <property type="entry name" value="Olfactory receptor"/>
    <property type="match status" value="1"/>
</dbReference>